<accession>A0RXR7</accession>
<dbReference type="Proteomes" id="UP000000758">
    <property type="component" value="Chromosome"/>
</dbReference>
<reference evidence="2 3" key="1">
    <citation type="journal article" date="2006" name="Proc. Natl. Acad. Sci. U.S.A.">
        <title>Genomic analysis of the uncultivated marine crenarchaeote Cenarchaeum symbiosum.</title>
        <authorList>
            <person name="Hallam S.J."/>
            <person name="Konstantinidis K.T."/>
            <person name="Putnam N."/>
            <person name="Schleper C."/>
            <person name="Watanabe Y."/>
            <person name="Sugahara J."/>
            <person name="Preston C."/>
            <person name="de la Torre J."/>
            <person name="Richardson P.M."/>
            <person name="DeLong E.F."/>
        </authorList>
    </citation>
    <scope>NUCLEOTIDE SEQUENCE [LARGE SCALE GENOMIC DNA]</scope>
    <source>
        <strain evidence="3">A</strain>
    </source>
</reference>
<evidence type="ECO:0000313" key="3">
    <source>
        <dbReference type="Proteomes" id="UP000000758"/>
    </source>
</evidence>
<dbReference type="Gene3D" id="3.30.420.10">
    <property type="entry name" value="Ribonuclease H-like superfamily/Ribonuclease H"/>
    <property type="match status" value="1"/>
</dbReference>
<dbReference type="GO" id="GO:0003676">
    <property type="term" value="F:nucleic acid binding"/>
    <property type="evidence" value="ECO:0007669"/>
    <property type="project" value="InterPro"/>
</dbReference>
<evidence type="ECO:0000313" key="2">
    <source>
        <dbReference type="EMBL" id="ABK78134.1"/>
    </source>
</evidence>
<keyword evidence="3" id="KW-1185">Reference proteome</keyword>
<name>A0RXR7_CENSY</name>
<dbReference type="KEGG" id="csy:CENSYa_1512"/>
<dbReference type="EnsemblBacteria" id="ABK78134">
    <property type="protein sequence ID" value="ABK78134"/>
    <property type="gene ID" value="CENSYa_1512"/>
</dbReference>
<sequence>MFQGIKSHALLYILCNQRQMKRKHLPYVPRMDERELRPRTCGTCDSHEFYKFHDEEKQFTRYTCKCKRIYTIYDTPRLWDNLDAVGIILDGRAKGYDIKDVKENVLRYASLDISAQTVSNWTKKYIPIIRMYTDDILSCLEYGKDWGMDETVITLRGKSGEGDPEKVMLAENATAAYKNAQEENKEDWKIKRKENAKRNANRNVQRSKGNTSANSILWYVTGVIDLKTRILMRYIITKEKPNNEGMYRLIRTCVLMAGFPKKIRTDCYKAYETAYDRLKEDDIIPQNTELMQRRSKTGHNGHIEALWNRLKRKKLLKEYGEGFKEVMHAAIIQHNFIKGHSVHKKQVTARSEEIEHKMNKTPAMAGGHPIWYNGFGPMLRAARNYDKSFIFSLEDSHKGLAYVSDFTHNVDFRTVPGVQRSDLNELDRKLKTSNSFRFSGRVSDDDWWRFEVQSLPHMWLARHNLDRPYHRNRFLVSCRGCWRIGCTIQAVSEMMEDRHDGVESCLICRSKGCTIKEPLVVFGYD</sequence>
<dbReference type="STRING" id="414004.CENSYa_1512"/>
<proteinExistence type="predicted"/>
<dbReference type="Pfam" id="PF13610">
    <property type="entry name" value="DDE_Tnp_IS240"/>
    <property type="match status" value="1"/>
</dbReference>
<organism evidence="2 3">
    <name type="scientific">Cenarchaeum symbiosum (strain A)</name>
    <dbReference type="NCBI Taxonomy" id="414004"/>
    <lineage>
        <taxon>Archaea</taxon>
        <taxon>Nitrososphaerota</taxon>
        <taxon>Candidatus Cenarchaeales</taxon>
        <taxon>Candidatus Cenarchaeaceae</taxon>
        <taxon>Candidatus Cenarchaeum</taxon>
    </lineage>
</organism>
<evidence type="ECO:0000259" key="1">
    <source>
        <dbReference type="Pfam" id="PF13610"/>
    </source>
</evidence>
<dbReference type="InterPro" id="IPR036397">
    <property type="entry name" value="RNaseH_sf"/>
</dbReference>
<dbReference type="InterPro" id="IPR032874">
    <property type="entry name" value="DDE_dom"/>
</dbReference>
<dbReference type="EMBL" id="DP000238">
    <property type="protein sequence ID" value="ABK78134.1"/>
    <property type="molecule type" value="Genomic_DNA"/>
</dbReference>
<dbReference type="HOGENOM" id="CLU_518393_0_0_2"/>
<protein>
    <recommendedName>
        <fullName evidence="1">DDE domain-containing protein</fullName>
    </recommendedName>
</protein>
<feature type="domain" description="DDE" evidence="1">
    <location>
        <begin position="219"/>
        <end position="342"/>
    </location>
</feature>
<dbReference type="AlphaFoldDB" id="A0RXR7"/>
<gene>
    <name evidence="2" type="ordered locus">CENSYa_1512</name>
</gene>